<dbReference type="Pfam" id="PF00400">
    <property type="entry name" value="WD40"/>
    <property type="match status" value="3"/>
</dbReference>
<comment type="caution">
    <text evidence="2">The sequence shown here is derived from an EMBL/GenBank/DDBJ whole genome shotgun (WGS) entry which is preliminary data.</text>
</comment>
<keyword evidence="1" id="KW-0853">WD repeat</keyword>
<protein>
    <recommendedName>
        <fullName evidence="4">WD40 repeat domain-containing protein</fullName>
    </recommendedName>
</protein>
<name>A0ABS6S318_9BACT</name>
<gene>
    <name evidence="2" type="ORF">HWQ67_16815</name>
</gene>
<feature type="repeat" description="WD" evidence="1">
    <location>
        <begin position="1"/>
        <end position="26"/>
    </location>
</feature>
<dbReference type="PANTHER" id="PTHR19879">
    <property type="entry name" value="TRANSCRIPTION INITIATION FACTOR TFIID"/>
    <property type="match status" value="1"/>
</dbReference>
<keyword evidence="3" id="KW-1185">Reference proteome</keyword>
<feature type="repeat" description="WD" evidence="1">
    <location>
        <begin position="27"/>
        <end position="68"/>
    </location>
</feature>
<dbReference type="PANTHER" id="PTHR19879:SF9">
    <property type="entry name" value="TRANSCRIPTION INITIATION FACTOR TFIID SUBUNIT 5"/>
    <property type="match status" value="1"/>
</dbReference>
<dbReference type="PROSITE" id="PS50082">
    <property type="entry name" value="WD_REPEATS_2"/>
    <property type="match status" value="3"/>
</dbReference>
<evidence type="ECO:0000313" key="2">
    <source>
        <dbReference type="EMBL" id="MBV6343242.1"/>
    </source>
</evidence>
<proteinExistence type="predicted"/>
<dbReference type="Proteomes" id="UP001196980">
    <property type="component" value="Unassembled WGS sequence"/>
</dbReference>
<dbReference type="InterPro" id="IPR001680">
    <property type="entry name" value="WD40_rpt"/>
</dbReference>
<organism evidence="2 3">
    <name type="scientific">Candidatus Magnetobacterium casense</name>
    <dbReference type="NCBI Taxonomy" id="1455061"/>
    <lineage>
        <taxon>Bacteria</taxon>
        <taxon>Pseudomonadati</taxon>
        <taxon>Nitrospirota</taxon>
        <taxon>Thermodesulfovibrionia</taxon>
        <taxon>Thermodesulfovibrionales</taxon>
        <taxon>Candidatus Magnetobacteriaceae</taxon>
        <taxon>Candidatus Magnetobacterium</taxon>
    </lineage>
</organism>
<sequence length="236" mass="23972">GKMLVSGSDDQTIKLWGLPEGNLIKTLTGHSQTVSSIAISPDGKMLVSGSDDQTIKLWALPEGNLIKTLQGNSGQVTSVAISPDGRMLALGTKDQTIKLWGVPEGNLIACLYDPDMTKEGTNAARYRQMGPKTSTLPCGSPIPAGAVCVCDCVAGTMSTSETVCVCNTVTVSAGSPMPAGTICECDTVAVGSYKGPSAVQGYSDGGYWGGGSSGRGSSGGSGSGGGSAGHHYWYPN</sequence>
<dbReference type="PROSITE" id="PS50294">
    <property type="entry name" value="WD_REPEATS_REGION"/>
    <property type="match status" value="3"/>
</dbReference>
<feature type="repeat" description="WD" evidence="1">
    <location>
        <begin position="69"/>
        <end position="110"/>
    </location>
</feature>
<evidence type="ECO:0008006" key="4">
    <source>
        <dbReference type="Google" id="ProtNLM"/>
    </source>
</evidence>
<evidence type="ECO:0000313" key="3">
    <source>
        <dbReference type="Proteomes" id="UP001196980"/>
    </source>
</evidence>
<feature type="non-terminal residue" evidence="2">
    <location>
        <position position="1"/>
    </location>
</feature>
<dbReference type="SMART" id="SM00320">
    <property type="entry name" value="WD40"/>
    <property type="match status" value="2"/>
</dbReference>
<dbReference type="EMBL" id="JABXWD010000497">
    <property type="protein sequence ID" value="MBV6343242.1"/>
    <property type="molecule type" value="Genomic_DNA"/>
</dbReference>
<reference evidence="2 3" key="1">
    <citation type="journal article" date="2020" name="J Geophys Res Biogeosci">
        <title>Magnetotaxis as an Adaptation to Enable Bacterial Shuttling of Microbial Sulfur and Sulfur Cycling Across Aquatic Oxic#Anoxic Interfaces.</title>
        <authorList>
            <person name="Li J."/>
            <person name="Liu P."/>
            <person name="Wang J."/>
            <person name="Roberts A.P."/>
            <person name="Pan Y."/>
        </authorList>
    </citation>
    <scope>NUCLEOTIDE SEQUENCE [LARGE SCALE GENOMIC DNA]</scope>
    <source>
        <strain evidence="2 3">MYR-1_YQ</strain>
    </source>
</reference>
<accession>A0ABS6S318</accession>
<dbReference type="RefSeq" id="WP_218253846.1">
    <property type="nucleotide sequence ID" value="NZ_JABXWD010000497.1"/>
</dbReference>
<evidence type="ECO:0000256" key="1">
    <source>
        <dbReference type="PROSITE-ProRule" id="PRU00221"/>
    </source>
</evidence>